<evidence type="ECO:0008006" key="4">
    <source>
        <dbReference type="Google" id="ProtNLM"/>
    </source>
</evidence>
<dbReference type="InterPro" id="IPR055334">
    <property type="entry name" value="PEX8-like"/>
</dbReference>
<dbReference type="PANTHER" id="PTHR39214">
    <property type="entry name" value="MICROBODY (PEROXISOME) BIOGENESIS PROTEIN PEROXIN 8 (EUROFUNG)"/>
    <property type="match status" value="1"/>
</dbReference>
<protein>
    <recommendedName>
        <fullName evidence="4">Peroxisomal membrane protein PEX17</fullName>
    </recommendedName>
</protein>
<dbReference type="Proteomes" id="UP001642502">
    <property type="component" value="Unassembled WGS sequence"/>
</dbReference>
<dbReference type="PANTHER" id="PTHR39214:SF1">
    <property type="entry name" value="MICROBODY (PEROXISOME) BIOGENESIS PROTEIN PEROXIN 8 (EUROFUNG)"/>
    <property type="match status" value="1"/>
</dbReference>
<comment type="caution">
    <text evidence="2">The sequence shown here is derived from an EMBL/GenBank/DDBJ whole genome shotgun (WGS) entry which is preliminary data.</text>
</comment>
<accession>A0ABP0DJG1</accession>
<dbReference type="EMBL" id="CAWUON010000036">
    <property type="protein sequence ID" value="CAK7268399.1"/>
    <property type="molecule type" value="Genomic_DNA"/>
</dbReference>
<keyword evidence="3" id="KW-1185">Reference proteome</keyword>
<reference evidence="2 3" key="1">
    <citation type="submission" date="2024-01" db="EMBL/GenBank/DDBJ databases">
        <authorList>
            <person name="Allen C."/>
            <person name="Tagirdzhanova G."/>
        </authorList>
    </citation>
    <scope>NUCLEOTIDE SEQUENCE [LARGE SCALE GENOMIC DNA]</scope>
    <source>
        <strain evidence="2 3">CBS 119000</strain>
    </source>
</reference>
<sequence>MSTERLLQTTLASYHDRPPHAPGPSPSQQQQTADQIFGNTTLLLTTLTNPLNVTLLTSHLLRAPAIWDLSTTSSPNLSPVEVAAKTCFRTISVFNTAGIHVRRHELEENAAHRHGLAGSTAYRQGVKEDRRPGSEDWARAVAGGADDKSPRWRHLLVLVGVLLGLEGSGRGSLSRSRRAALEQGVVAAANLALGAATADQTRHVGDVDISRYAVVMSLNYAFPLLSENARLGLHGDLLLPAVVDVLAGPFCFDGARILDAIATDPLVTRTASTSSAPGAGNLLQWPEASASFQHLRRRETQQAVSAVASAGPLAAMAAFVVERTASTRAVLCALDGLTALADAASARWAATRILHVPASLFDESLFLAGGETAGTTWPLLWQHLKKILYAAAVVLQAIVGRSLLDRVLASDAVAPEMAAKVLRVLRGLDFVASRDSAGHFQAYQFAYLASIDILARYPPAAASFLAQLLASRPTVAANGDDALQLNADLFYLNTAEHFAVVLRTDACERLLVEPALPYVMPLPASTSVPSSSQPSPRTMEVFEAAHSAILSVISCPQNAGLAAALIPVYAEALFASFPGRISARQFRLAFQTMVRILSPPSPVYMTHPDLVETLLELVRYRAIGASAQLLPLGPSDAGAAAAAGGGDDSAVSEQSALVLTLIDALPFLALPLLEEWMTIAAEAVWTIADYNNSGLPVLRQTAQRRFWLVLGSEMDVERAAIGVAWWGNGGGGELVMTGQRGGALAGLPRDVAGPACMSGALPGPSSNKL</sequence>
<organism evidence="2 3">
    <name type="scientific">Sporothrix epigloea</name>
    <dbReference type="NCBI Taxonomy" id="1892477"/>
    <lineage>
        <taxon>Eukaryota</taxon>
        <taxon>Fungi</taxon>
        <taxon>Dikarya</taxon>
        <taxon>Ascomycota</taxon>
        <taxon>Pezizomycotina</taxon>
        <taxon>Sordariomycetes</taxon>
        <taxon>Sordariomycetidae</taxon>
        <taxon>Ophiostomatales</taxon>
        <taxon>Ophiostomataceae</taxon>
        <taxon>Sporothrix</taxon>
    </lineage>
</organism>
<gene>
    <name evidence="2" type="ORF">SEPCBS119000_003042</name>
</gene>
<name>A0ABP0DJG1_9PEZI</name>
<feature type="region of interest" description="Disordered" evidence="1">
    <location>
        <begin position="8"/>
        <end position="32"/>
    </location>
</feature>
<evidence type="ECO:0000313" key="3">
    <source>
        <dbReference type="Proteomes" id="UP001642502"/>
    </source>
</evidence>
<evidence type="ECO:0000313" key="2">
    <source>
        <dbReference type="EMBL" id="CAK7268399.1"/>
    </source>
</evidence>
<evidence type="ECO:0000256" key="1">
    <source>
        <dbReference type="SAM" id="MobiDB-lite"/>
    </source>
</evidence>
<proteinExistence type="predicted"/>
<dbReference type="Pfam" id="PF26001">
    <property type="entry name" value="Pex8"/>
    <property type="match status" value="1"/>
</dbReference>